<proteinExistence type="inferred from homology"/>
<dbReference type="InterPro" id="IPR006660">
    <property type="entry name" value="Arsenate_reductase-like"/>
</dbReference>
<dbReference type="EC" id="1.20.4.1" evidence="4 7"/>
<evidence type="ECO:0000256" key="7">
    <source>
        <dbReference type="RuleBase" id="RU362029"/>
    </source>
</evidence>
<sequence length="115" mass="12325">MDITIYHNQRCGTSRNTLAAIREAGHEPQVVDYLATPPSRAQLQAMIGAAGLGVLEAVRSKEALFTELGLDAPGVGDDALLDAMVAHPVLINRPFVVTPKGVRLCRPVELVNEIL</sequence>
<organism evidence="8 9">
    <name type="scientific">Massilia yuzhufengensis</name>
    <dbReference type="NCBI Taxonomy" id="1164594"/>
    <lineage>
        <taxon>Bacteria</taxon>
        <taxon>Pseudomonadati</taxon>
        <taxon>Pseudomonadota</taxon>
        <taxon>Betaproteobacteria</taxon>
        <taxon>Burkholderiales</taxon>
        <taxon>Oxalobacteraceae</taxon>
        <taxon>Telluria group</taxon>
        <taxon>Massilia</taxon>
    </lineage>
</organism>
<evidence type="ECO:0000313" key="8">
    <source>
        <dbReference type="EMBL" id="SFD10360.1"/>
    </source>
</evidence>
<evidence type="ECO:0000313" key="9">
    <source>
        <dbReference type="Proteomes" id="UP000198639"/>
    </source>
</evidence>
<dbReference type="InterPro" id="IPR036249">
    <property type="entry name" value="Thioredoxin-like_sf"/>
</dbReference>
<evidence type="ECO:0000256" key="3">
    <source>
        <dbReference type="ARBA" id="ARBA00023002"/>
    </source>
</evidence>
<evidence type="ECO:0000256" key="5">
    <source>
        <dbReference type="ARBA" id="ARBA00039879"/>
    </source>
</evidence>
<evidence type="ECO:0000256" key="2">
    <source>
        <dbReference type="ARBA" id="ARBA00022849"/>
    </source>
</evidence>
<dbReference type="PANTHER" id="PTHR30041:SF5">
    <property type="entry name" value="ARSENATE REDUCTASE-RELATED"/>
    <property type="match status" value="1"/>
</dbReference>
<dbReference type="Pfam" id="PF03960">
    <property type="entry name" value="ArsC"/>
    <property type="match status" value="1"/>
</dbReference>
<dbReference type="Gene3D" id="3.40.30.10">
    <property type="entry name" value="Glutaredoxin"/>
    <property type="match status" value="1"/>
</dbReference>
<evidence type="ECO:0000256" key="6">
    <source>
        <dbReference type="PROSITE-ProRule" id="PRU01282"/>
    </source>
</evidence>
<comment type="similarity">
    <text evidence="1 6 7">Belongs to the ArsC family.</text>
</comment>
<dbReference type="PANTHER" id="PTHR30041">
    <property type="entry name" value="ARSENATE REDUCTASE"/>
    <property type="match status" value="1"/>
</dbReference>
<dbReference type="GO" id="GO:0008794">
    <property type="term" value="F:arsenate reductase (glutaredoxin) activity"/>
    <property type="evidence" value="ECO:0007669"/>
    <property type="project" value="UniProtKB-UniRule"/>
</dbReference>
<dbReference type="STRING" id="1164594.SAMN05216204_11645"/>
<keyword evidence="3 7" id="KW-0560">Oxidoreductase</keyword>
<evidence type="ECO:0000256" key="4">
    <source>
        <dbReference type="ARBA" id="ARBA00038969"/>
    </source>
</evidence>
<accession>A0A1I1PWT9</accession>
<comment type="catalytic activity">
    <reaction evidence="7">
        <text>[glutaredoxin]-dithiol + arsenate + glutathione + H(+) = glutathionyl-S-S-[glutaredoxin] + arsenite + H2O</text>
        <dbReference type="Rhea" id="RHEA:22016"/>
        <dbReference type="Rhea" id="RHEA-COMP:10729"/>
        <dbReference type="Rhea" id="RHEA-COMP:17668"/>
        <dbReference type="ChEBI" id="CHEBI:15377"/>
        <dbReference type="ChEBI" id="CHEBI:15378"/>
        <dbReference type="ChEBI" id="CHEBI:29242"/>
        <dbReference type="ChEBI" id="CHEBI:29950"/>
        <dbReference type="ChEBI" id="CHEBI:48597"/>
        <dbReference type="ChEBI" id="CHEBI:57925"/>
        <dbReference type="ChEBI" id="CHEBI:146199"/>
        <dbReference type="EC" id="1.20.4.1"/>
    </reaction>
</comment>
<keyword evidence="2" id="KW-0059">Arsenical resistance</keyword>
<dbReference type="CDD" id="cd03034">
    <property type="entry name" value="ArsC_ArsC"/>
    <property type="match status" value="1"/>
</dbReference>
<dbReference type="Proteomes" id="UP000198639">
    <property type="component" value="Unassembled WGS sequence"/>
</dbReference>
<keyword evidence="9" id="KW-1185">Reference proteome</keyword>
<reference evidence="9" key="1">
    <citation type="submission" date="2016-10" db="EMBL/GenBank/DDBJ databases">
        <authorList>
            <person name="Varghese N."/>
            <person name="Submissions S."/>
        </authorList>
    </citation>
    <scope>NUCLEOTIDE SEQUENCE [LARGE SCALE GENOMIC DNA]</scope>
    <source>
        <strain evidence="9">CGMCC 1.12041</strain>
    </source>
</reference>
<dbReference type="AlphaFoldDB" id="A0A1I1PWT9"/>
<dbReference type="GO" id="GO:0046685">
    <property type="term" value="P:response to arsenic-containing substance"/>
    <property type="evidence" value="ECO:0007669"/>
    <property type="project" value="UniProtKB-KW"/>
</dbReference>
<gene>
    <name evidence="8" type="ORF">SAMN05216204_11645</name>
</gene>
<protein>
    <recommendedName>
        <fullName evidence="5 7">Arsenate reductase</fullName>
        <ecNumber evidence="4 7">1.20.4.1</ecNumber>
    </recommendedName>
</protein>
<dbReference type="SUPFAM" id="SSF52833">
    <property type="entry name" value="Thioredoxin-like"/>
    <property type="match status" value="1"/>
</dbReference>
<dbReference type="InterPro" id="IPR006659">
    <property type="entry name" value="Arsenate_reductase"/>
</dbReference>
<dbReference type="PROSITE" id="PS51353">
    <property type="entry name" value="ARSC"/>
    <property type="match status" value="1"/>
</dbReference>
<dbReference type="NCBIfam" id="TIGR00014">
    <property type="entry name" value="arsC"/>
    <property type="match status" value="1"/>
</dbReference>
<dbReference type="EMBL" id="FOLD01000016">
    <property type="protein sequence ID" value="SFD10360.1"/>
    <property type="molecule type" value="Genomic_DNA"/>
</dbReference>
<name>A0A1I1PWT9_9BURK</name>
<evidence type="ECO:0000256" key="1">
    <source>
        <dbReference type="ARBA" id="ARBA00007198"/>
    </source>
</evidence>
<dbReference type="OrthoDB" id="9790554at2"/>